<reference evidence="2" key="1">
    <citation type="journal article" date="2022" name="Biol. Control">
        <title>In silico genomic analysis of Rhodopseudomonas palustris strains revealed potential biocontrol agents and crop yield enhancers.</title>
        <authorList>
            <person name="Surachat K."/>
            <person name="Kantachote D."/>
            <person name="Deachamag P."/>
            <person name="Wonglapsuwan M."/>
        </authorList>
    </citation>
    <scope>NUCLEOTIDE SEQUENCE</scope>
    <source>
        <strain evidence="2">TLS06</strain>
    </source>
</reference>
<name>A0AAX3E5N8_RHOPL</name>
<evidence type="ECO:0000313" key="2">
    <source>
        <dbReference type="EMBL" id="UYO41655.1"/>
    </source>
</evidence>
<sequence length="119" mass="12590">MTLIARIFQHRLLRVSRRAVAMAVLAMYLLAGAVHGLCDLDVTTGSPTAIVTLPSLGGDHSDNITAGDHHCHGCFSVSLPSPSVVATAAELATAPMHYEDAERRSVQRGIEPPPPKALI</sequence>
<organism evidence="2 3">
    <name type="scientific">Rhodopseudomonas palustris</name>
    <dbReference type="NCBI Taxonomy" id="1076"/>
    <lineage>
        <taxon>Bacteria</taxon>
        <taxon>Pseudomonadati</taxon>
        <taxon>Pseudomonadota</taxon>
        <taxon>Alphaproteobacteria</taxon>
        <taxon>Hyphomicrobiales</taxon>
        <taxon>Nitrobacteraceae</taxon>
        <taxon>Rhodopseudomonas</taxon>
    </lineage>
</organism>
<gene>
    <name evidence="2" type="ORF">KQX62_10335</name>
</gene>
<evidence type="ECO:0000313" key="3">
    <source>
        <dbReference type="Proteomes" id="UP001163166"/>
    </source>
</evidence>
<protein>
    <recommendedName>
        <fullName evidence="4">DUF2946 domain-containing protein</fullName>
    </recommendedName>
</protein>
<dbReference type="EMBL" id="CP076676">
    <property type="protein sequence ID" value="UYO41655.1"/>
    <property type="molecule type" value="Genomic_DNA"/>
</dbReference>
<dbReference type="Proteomes" id="UP001163166">
    <property type="component" value="Chromosome"/>
</dbReference>
<evidence type="ECO:0008006" key="4">
    <source>
        <dbReference type="Google" id="ProtNLM"/>
    </source>
</evidence>
<dbReference type="AlphaFoldDB" id="A0AAX3E5N8"/>
<feature type="region of interest" description="Disordered" evidence="1">
    <location>
        <begin position="100"/>
        <end position="119"/>
    </location>
</feature>
<dbReference type="RefSeq" id="WP_264076332.1">
    <property type="nucleotide sequence ID" value="NZ_CP076676.1"/>
</dbReference>
<proteinExistence type="predicted"/>
<accession>A0AAX3E5N8</accession>
<evidence type="ECO:0000256" key="1">
    <source>
        <dbReference type="SAM" id="MobiDB-lite"/>
    </source>
</evidence>